<evidence type="ECO:0000256" key="7">
    <source>
        <dbReference type="ARBA" id="ARBA00034139"/>
    </source>
</evidence>
<dbReference type="PANTHER" id="PTHR23040">
    <property type="match status" value="1"/>
</dbReference>
<dbReference type="SUPFAM" id="SSF48452">
    <property type="entry name" value="TPR-like"/>
    <property type="match status" value="2"/>
</dbReference>
<keyword evidence="2" id="KW-0963">Cytoplasm</keyword>
<evidence type="ECO:0000256" key="8">
    <source>
        <dbReference type="ARBA" id="ARBA00034143"/>
    </source>
</evidence>
<dbReference type="PROSITE" id="PS50005">
    <property type="entry name" value="TPR"/>
    <property type="match status" value="1"/>
</dbReference>
<feature type="region of interest" description="Disordered" evidence="10">
    <location>
        <begin position="132"/>
        <end position="170"/>
    </location>
</feature>
<comment type="subcellular location">
    <subcellularLocation>
        <location evidence="1">Cytoplasm</location>
        <location evidence="1">Cytoskeleton</location>
        <location evidence="1">Cilium axoneme</location>
    </subcellularLocation>
</comment>
<evidence type="ECO:0000256" key="1">
    <source>
        <dbReference type="ARBA" id="ARBA00004430"/>
    </source>
</evidence>
<dbReference type="Pfam" id="PF13432">
    <property type="entry name" value="TPR_16"/>
    <property type="match status" value="1"/>
</dbReference>
<keyword evidence="12" id="KW-1185">Reference proteome</keyword>
<dbReference type="Proteomes" id="UP000565785">
    <property type="component" value="Unassembled WGS sequence"/>
</dbReference>
<sequence>APAGTFFSLVGEGTKLTRRGEPAKALACFDSALQLRPGDRHCLVARSECHLRLGDTQNALKDAEASLQDDKTFSQGLYQKAETLYTMGDFESALVFYHRGHRLRPGVQQFRLGIEKCQEAILNCVGGPTTVRPKSRAELPSVSRQEEGQRSSEKLQSKAMKGQKEEPLRNPRIERQLLGELYADKVYLEELLKDKDLMESSTKEGTRVAELVHRGISYLAGRSEFWWQQKPIHVRLRERRLRQRKHEPSELSRYVEKSLEDIEMLLADDRFQESGKRAERLLQEVQGWSDQELPNKSQVLGDIYSCLGNAQLKLGQLEAALQSHRLDLQSARENHLPDAVSRALENLGRVYASTGSFQDAINCWEEKVPMTTSSLERAWLFHEIGRCYLELNEAAVAQGYGHKSLQEADKGGDDEWQLYATILVAESQVKLKDYWSAIRTFEKALEAAQLMHSEAMQETILGALDNVSKTFVKELRER</sequence>
<evidence type="ECO:0000256" key="4">
    <source>
        <dbReference type="ARBA" id="ARBA00022803"/>
    </source>
</evidence>
<evidence type="ECO:0000313" key="11">
    <source>
        <dbReference type="EMBL" id="NXO00353.1"/>
    </source>
</evidence>
<evidence type="ECO:0000256" key="3">
    <source>
        <dbReference type="ARBA" id="ARBA00022737"/>
    </source>
</evidence>
<dbReference type="AlphaFoldDB" id="A0A7L1NLC5"/>
<evidence type="ECO:0000256" key="10">
    <source>
        <dbReference type="SAM" id="MobiDB-lite"/>
    </source>
</evidence>
<feature type="compositionally biased region" description="Basic and acidic residues" evidence="10">
    <location>
        <begin position="144"/>
        <end position="170"/>
    </location>
</feature>
<evidence type="ECO:0000256" key="5">
    <source>
        <dbReference type="ARBA" id="ARBA00023212"/>
    </source>
</evidence>
<feature type="non-terminal residue" evidence="11">
    <location>
        <position position="478"/>
    </location>
</feature>
<evidence type="ECO:0000256" key="2">
    <source>
        <dbReference type="ARBA" id="ARBA00022490"/>
    </source>
</evidence>
<reference evidence="11 12" key="1">
    <citation type="submission" date="2019-09" db="EMBL/GenBank/DDBJ databases">
        <title>Bird 10,000 Genomes (B10K) Project - Family phase.</title>
        <authorList>
            <person name="Zhang G."/>
        </authorList>
    </citation>
    <scope>NUCLEOTIDE SEQUENCE [LARGE SCALE GENOMIC DNA]</scope>
    <source>
        <strain evidence="11">B10K-DU-002-35</strain>
        <tissue evidence="11">Muscle</tissue>
    </source>
</reference>
<keyword evidence="3" id="KW-0677">Repeat</keyword>
<dbReference type="Gene3D" id="1.25.40.10">
    <property type="entry name" value="Tetratricopeptide repeat domain"/>
    <property type="match status" value="2"/>
</dbReference>
<keyword evidence="5" id="KW-0206">Cytoskeleton</keyword>
<organism evidence="11 12">
    <name type="scientific">Rhinopomastus cyanomelas</name>
    <name type="common">Common scimitarbill</name>
    <dbReference type="NCBI Taxonomy" id="113115"/>
    <lineage>
        <taxon>Eukaryota</taxon>
        <taxon>Metazoa</taxon>
        <taxon>Chordata</taxon>
        <taxon>Craniata</taxon>
        <taxon>Vertebrata</taxon>
        <taxon>Euteleostomi</taxon>
        <taxon>Archelosauria</taxon>
        <taxon>Archosauria</taxon>
        <taxon>Dinosauria</taxon>
        <taxon>Saurischia</taxon>
        <taxon>Theropoda</taxon>
        <taxon>Coelurosauria</taxon>
        <taxon>Aves</taxon>
        <taxon>Neognathae</taxon>
        <taxon>Neoaves</taxon>
        <taxon>Telluraves</taxon>
        <taxon>Coraciimorphae</taxon>
        <taxon>Bucerotiformes</taxon>
        <taxon>Rhinopomastidae</taxon>
        <taxon>Rhinopomastus</taxon>
    </lineage>
</organism>
<keyword evidence="4 9" id="KW-0802">TPR repeat</keyword>
<accession>A0A7L1NLC5</accession>
<evidence type="ECO:0000313" key="12">
    <source>
        <dbReference type="Proteomes" id="UP000565785"/>
    </source>
</evidence>
<dbReference type="InterPro" id="IPR019734">
    <property type="entry name" value="TPR_rpt"/>
</dbReference>
<keyword evidence="6" id="KW-0966">Cell projection</keyword>
<name>A0A7L1NLC5_RHICY</name>
<dbReference type="EMBL" id="VXBP01007202">
    <property type="protein sequence ID" value="NXO00353.1"/>
    <property type="molecule type" value="Genomic_DNA"/>
</dbReference>
<gene>
    <name evidence="11" type="primary">Ttc25</name>
    <name evidence="11" type="ORF">RHICYA_R11708</name>
</gene>
<feature type="repeat" description="TPR" evidence="9">
    <location>
        <begin position="341"/>
        <end position="374"/>
    </location>
</feature>
<comment type="caution">
    <text evidence="11">The sequence shown here is derived from an EMBL/GenBank/DDBJ whole genome shotgun (WGS) entry which is preliminary data.</text>
</comment>
<evidence type="ECO:0000256" key="6">
    <source>
        <dbReference type="ARBA" id="ARBA00023273"/>
    </source>
</evidence>
<dbReference type="InterPro" id="IPR011990">
    <property type="entry name" value="TPR-like_helical_dom_sf"/>
</dbReference>
<protein>
    <recommendedName>
        <fullName evidence="7">Outer dynein arm-docking complex subunit 4</fullName>
    </recommendedName>
    <alternativeName>
        <fullName evidence="8">Tetratricopeptide repeat protein 25</fullName>
    </alternativeName>
</protein>
<proteinExistence type="predicted"/>
<dbReference type="GO" id="GO:0005930">
    <property type="term" value="C:axoneme"/>
    <property type="evidence" value="ECO:0007669"/>
    <property type="project" value="UniProtKB-SubCell"/>
</dbReference>
<dbReference type="InterPro" id="IPR040111">
    <property type="entry name" value="ODAD4"/>
</dbReference>
<dbReference type="PANTHER" id="PTHR23040:SF1">
    <property type="entry name" value="OUTER DYNEIN ARM-DOCKING COMPLEX SUBUNIT 4"/>
    <property type="match status" value="1"/>
</dbReference>
<dbReference type="OrthoDB" id="10268002at2759"/>
<evidence type="ECO:0000256" key="9">
    <source>
        <dbReference type="PROSITE-ProRule" id="PRU00339"/>
    </source>
</evidence>
<dbReference type="FunFam" id="1.25.40.10:FF:000795">
    <property type="entry name" value="Tetratricopeptide repeat protein 25"/>
    <property type="match status" value="1"/>
</dbReference>
<dbReference type="SMART" id="SM00028">
    <property type="entry name" value="TPR"/>
    <property type="match status" value="6"/>
</dbReference>
<feature type="non-terminal residue" evidence="11">
    <location>
        <position position="1"/>
    </location>
</feature>